<keyword evidence="2" id="KW-1185">Reference proteome</keyword>
<comment type="caution">
    <text evidence="1">The sequence shown here is derived from an EMBL/GenBank/DDBJ whole genome shotgun (WGS) entry which is preliminary data.</text>
</comment>
<accession>A0A1V4KIM7</accession>
<sequence length="129" mass="14074">MCSSKVDCRERNLQGQQTTLTLGSIAGIAKVSKDASERKVQALFSCALNPIECNSNKSRVACAHEKRIFLHLTLTKALLHNPEEAAPPAAIKVCMQGESCTVLTCLKPQRGIICKVGCRRLSQSHFMGF</sequence>
<gene>
    <name evidence="1" type="ORF">AV530_006551</name>
</gene>
<dbReference type="Proteomes" id="UP000190648">
    <property type="component" value="Unassembled WGS sequence"/>
</dbReference>
<reference evidence="1 2" key="1">
    <citation type="submission" date="2016-02" db="EMBL/GenBank/DDBJ databases">
        <title>Band-tailed pigeon sequencing and assembly.</title>
        <authorList>
            <person name="Soares A.E."/>
            <person name="Novak B.J."/>
            <person name="Rice E.S."/>
            <person name="O'Connell B."/>
            <person name="Chang D."/>
            <person name="Weber S."/>
            <person name="Shapiro B."/>
        </authorList>
    </citation>
    <scope>NUCLEOTIDE SEQUENCE [LARGE SCALE GENOMIC DNA]</scope>
    <source>
        <strain evidence="1">BTP2013</strain>
        <tissue evidence="1">Blood</tissue>
    </source>
</reference>
<evidence type="ECO:0000313" key="1">
    <source>
        <dbReference type="EMBL" id="OPJ83697.1"/>
    </source>
</evidence>
<dbReference type="AlphaFoldDB" id="A0A1V4KIM7"/>
<protein>
    <submittedName>
        <fullName evidence="1">Uncharacterized protein</fullName>
    </submittedName>
</protein>
<name>A0A1V4KIM7_PATFA</name>
<evidence type="ECO:0000313" key="2">
    <source>
        <dbReference type="Proteomes" id="UP000190648"/>
    </source>
</evidence>
<proteinExistence type="predicted"/>
<organism evidence="1 2">
    <name type="scientific">Patagioenas fasciata monilis</name>
    <dbReference type="NCBI Taxonomy" id="372326"/>
    <lineage>
        <taxon>Eukaryota</taxon>
        <taxon>Metazoa</taxon>
        <taxon>Chordata</taxon>
        <taxon>Craniata</taxon>
        <taxon>Vertebrata</taxon>
        <taxon>Euteleostomi</taxon>
        <taxon>Archelosauria</taxon>
        <taxon>Archosauria</taxon>
        <taxon>Dinosauria</taxon>
        <taxon>Saurischia</taxon>
        <taxon>Theropoda</taxon>
        <taxon>Coelurosauria</taxon>
        <taxon>Aves</taxon>
        <taxon>Neognathae</taxon>
        <taxon>Neoaves</taxon>
        <taxon>Columbimorphae</taxon>
        <taxon>Columbiformes</taxon>
        <taxon>Columbidae</taxon>
        <taxon>Patagioenas</taxon>
    </lineage>
</organism>
<dbReference type="EMBL" id="LSYS01003169">
    <property type="protein sequence ID" value="OPJ83697.1"/>
    <property type="molecule type" value="Genomic_DNA"/>
</dbReference>